<dbReference type="InterPro" id="IPR050248">
    <property type="entry name" value="Polysacc_deacetylase_ArnD"/>
</dbReference>
<dbReference type="GO" id="GO:0045493">
    <property type="term" value="P:xylan catabolic process"/>
    <property type="evidence" value="ECO:0007669"/>
    <property type="project" value="UniProtKB-KW"/>
</dbReference>
<dbReference type="CDD" id="cd10955">
    <property type="entry name" value="CE4_BH0857_like"/>
    <property type="match status" value="1"/>
</dbReference>
<dbReference type="SUPFAM" id="SSF88713">
    <property type="entry name" value="Glycoside hydrolase/deacetylase"/>
    <property type="match status" value="1"/>
</dbReference>
<comment type="function">
    <text evidence="1">Is involved in generating a small heat-stable compound (Nod), an acylated oligomer of N-acetylglucosamine, that stimulates mitosis in various plant protoplasts.</text>
</comment>
<evidence type="ECO:0000256" key="2">
    <source>
        <dbReference type="ARBA" id="ARBA00010973"/>
    </source>
</evidence>
<comment type="similarity">
    <text evidence="2">Belongs to the polysaccharide deacetylase family.</text>
</comment>
<keyword evidence="6" id="KW-0858">Xylan degradation</keyword>
<dbReference type="Gene3D" id="3.20.20.370">
    <property type="entry name" value="Glycoside hydrolase/deacetylase"/>
    <property type="match status" value="1"/>
</dbReference>
<feature type="domain" description="NodB homology" evidence="5">
    <location>
        <begin position="92"/>
        <end position="278"/>
    </location>
</feature>
<dbReference type="HOGENOM" id="CLU_021264_0_3_5"/>
<dbReference type="PANTHER" id="PTHR10587">
    <property type="entry name" value="GLYCOSYL TRANSFERASE-RELATED"/>
    <property type="match status" value="1"/>
</dbReference>
<proteinExistence type="inferred from homology"/>
<keyword evidence="6" id="KW-0378">Hydrolase</keyword>
<keyword evidence="6" id="KW-0624">Polysaccharide degradation</keyword>
<keyword evidence="7" id="KW-1185">Reference proteome</keyword>
<dbReference type="PROSITE" id="PS51677">
    <property type="entry name" value="NODB"/>
    <property type="match status" value="1"/>
</dbReference>
<evidence type="ECO:0000313" key="7">
    <source>
        <dbReference type="Proteomes" id="UP000007058"/>
    </source>
</evidence>
<keyword evidence="6" id="KW-0119">Carbohydrate metabolism</keyword>
<protein>
    <recommendedName>
        <fullName evidence="3">Chitooligosaccharide deacetylase</fullName>
    </recommendedName>
    <alternativeName>
        <fullName evidence="4">Nodulation protein B</fullName>
    </alternativeName>
</protein>
<accession>Q2W078</accession>
<evidence type="ECO:0000313" key="6">
    <source>
        <dbReference type="EMBL" id="BAE52747.1"/>
    </source>
</evidence>
<keyword evidence="6" id="KW-0326">Glycosidase</keyword>
<name>Q2W078_PARM1</name>
<dbReference type="InterPro" id="IPR011330">
    <property type="entry name" value="Glyco_hydro/deAcase_b/a-brl"/>
</dbReference>
<evidence type="ECO:0000256" key="1">
    <source>
        <dbReference type="ARBA" id="ARBA00003236"/>
    </source>
</evidence>
<sequence>MPIRISSLIFAPRRARPSGRLAAASMAALFAPRRARPSDRLAAASMAALFAPRRARPSDHLAAASMAAVAFLLLLAAPVRAEVIERLPTADKVVALTFDACEAKGAPAYLDASILKVLEAEKVPVTIFASGLFARRNAAELKALAASPLVRVENHSLDHPQHMERLDADAVRRQVAEADEAIQAATGRKPRFFRFPAGNYDAATLATVEATGHKVVHWTFASGDPARGVTPGHLKDWVLSKTRPGSILIFHVNQRAPATGPALPAILAELRRRGYRFASLDEVLP</sequence>
<dbReference type="KEGG" id="mag:amb3943"/>
<dbReference type="AlphaFoldDB" id="Q2W078"/>
<dbReference type="GO" id="GO:0016798">
    <property type="term" value="F:hydrolase activity, acting on glycosyl bonds"/>
    <property type="evidence" value="ECO:0007669"/>
    <property type="project" value="UniProtKB-KW"/>
</dbReference>
<gene>
    <name evidence="6" type="ordered locus">amb3943</name>
</gene>
<evidence type="ECO:0000256" key="3">
    <source>
        <dbReference type="ARBA" id="ARBA00020071"/>
    </source>
</evidence>
<dbReference type="GO" id="GO:0016810">
    <property type="term" value="F:hydrolase activity, acting on carbon-nitrogen (but not peptide) bonds"/>
    <property type="evidence" value="ECO:0007669"/>
    <property type="project" value="InterPro"/>
</dbReference>
<organism evidence="6 7">
    <name type="scientific">Paramagnetospirillum magneticum (strain ATCC 700264 / AMB-1)</name>
    <name type="common">Magnetospirillum magneticum</name>
    <dbReference type="NCBI Taxonomy" id="342108"/>
    <lineage>
        <taxon>Bacteria</taxon>
        <taxon>Pseudomonadati</taxon>
        <taxon>Pseudomonadota</taxon>
        <taxon>Alphaproteobacteria</taxon>
        <taxon>Rhodospirillales</taxon>
        <taxon>Magnetospirillaceae</taxon>
        <taxon>Paramagnetospirillum</taxon>
    </lineage>
</organism>
<dbReference type="EMBL" id="AP007255">
    <property type="protein sequence ID" value="BAE52747.1"/>
    <property type="molecule type" value="Genomic_DNA"/>
</dbReference>
<evidence type="ECO:0000256" key="4">
    <source>
        <dbReference type="ARBA" id="ARBA00032976"/>
    </source>
</evidence>
<reference evidence="6 7" key="1">
    <citation type="journal article" date="2005" name="DNA Res.">
        <title>Complete genome sequence of the facultative anaerobic magnetotactic bacterium Magnetospirillum sp. strain AMB-1.</title>
        <authorList>
            <person name="Matsunaga T."/>
            <person name="Okamura Y."/>
            <person name="Fukuda Y."/>
            <person name="Wahyudi A.T."/>
            <person name="Murase Y."/>
            <person name="Takeyama H."/>
        </authorList>
    </citation>
    <scope>NUCLEOTIDE SEQUENCE [LARGE SCALE GENOMIC DNA]</scope>
    <source>
        <strain evidence="7">ATCC 700264 / AMB-1</strain>
    </source>
</reference>
<dbReference type="STRING" id="342108.amb3943"/>
<dbReference type="InterPro" id="IPR002509">
    <property type="entry name" value="NODB_dom"/>
</dbReference>
<dbReference type="Proteomes" id="UP000007058">
    <property type="component" value="Chromosome"/>
</dbReference>
<evidence type="ECO:0000259" key="5">
    <source>
        <dbReference type="PROSITE" id="PS51677"/>
    </source>
</evidence>
<dbReference type="Pfam" id="PF01522">
    <property type="entry name" value="Polysacc_deac_1"/>
    <property type="match status" value="1"/>
</dbReference>
<dbReference type="PANTHER" id="PTHR10587:SF134">
    <property type="entry name" value="SECRETED PROTEIN"/>
    <property type="match status" value="1"/>
</dbReference>